<dbReference type="OrthoDB" id="3369288at2"/>
<dbReference type="PATRIC" id="fig|700597.3.peg.1341"/>
<sequence length="194" mass="21751">MTSTTPPAAAIAARRRQTQRKLADVQTAIAQLRRESERLTVTAIARRAAVSSTFLYENPEARALCQNAVAATHTRRAQRSTDEHDRIEATWRERALNAEEGLTQAHNEIRSQRTRVGELMGQLRDTETATGSGESVQAVVTENATLKRRIRQLTQEHRALQERLEGCRANLRHAETRIGDLEAELAERAQHGRA</sequence>
<comment type="caution">
    <text evidence="2">The sequence shown here is derived from an EMBL/GenBank/DDBJ whole genome shotgun (WGS) entry which is preliminary data.</text>
</comment>
<dbReference type="AlphaFoldDB" id="G2G7C0"/>
<evidence type="ECO:0000256" key="1">
    <source>
        <dbReference type="SAM" id="Coils"/>
    </source>
</evidence>
<feature type="coiled-coil region" evidence="1">
    <location>
        <begin position="136"/>
        <end position="184"/>
    </location>
</feature>
<dbReference type="InterPro" id="IPR046229">
    <property type="entry name" value="TnpC-like"/>
</dbReference>
<evidence type="ECO:0008006" key="4">
    <source>
        <dbReference type="Google" id="ProtNLM"/>
    </source>
</evidence>
<dbReference type="Gene3D" id="1.10.287.1490">
    <property type="match status" value="1"/>
</dbReference>
<dbReference type="Pfam" id="PF19776">
    <property type="entry name" value="DUF6262"/>
    <property type="match status" value="1"/>
</dbReference>
<keyword evidence="3" id="KW-1185">Reference proteome</keyword>
<dbReference type="EMBL" id="AGBF01000012">
    <property type="protein sequence ID" value="EGX60661.1"/>
    <property type="molecule type" value="Genomic_DNA"/>
</dbReference>
<gene>
    <name evidence="2" type="ORF">SZN_06911</name>
</gene>
<organism evidence="2 3">
    <name type="scientific">Streptomyces zinciresistens K42</name>
    <dbReference type="NCBI Taxonomy" id="700597"/>
    <lineage>
        <taxon>Bacteria</taxon>
        <taxon>Bacillati</taxon>
        <taxon>Actinomycetota</taxon>
        <taxon>Actinomycetes</taxon>
        <taxon>Kitasatosporales</taxon>
        <taxon>Streptomycetaceae</taxon>
        <taxon>Streptomyces</taxon>
    </lineage>
</organism>
<proteinExistence type="predicted"/>
<dbReference type="Proteomes" id="UP000004217">
    <property type="component" value="Unassembled WGS sequence"/>
</dbReference>
<protein>
    <recommendedName>
        <fullName evidence="4">Transposase</fullName>
    </recommendedName>
</protein>
<feature type="coiled-coil region" evidence="1">
    <location>
        <begin position="15"/>
        <end position="42"/>
    </location>
</feature>
<evidence type="ECO:0000313" key="3">
    <source>
        <dbReference type="Proteomes" id="UP000004217"/>
    </source>
</evidence>
<evidence type="ECO:0000313" key="2">
    <source>
        <dbReference type="EMBL" id="EGX60661.1"/>
    </source>
</evidence>
<accession>G2G7C0</accession>
<dbReference type="RefSeq" id="WP_007492720.1">
    <property type="nucleotide sequence ID" value="NZ_AGBF01000012.1"/>
</dbReference>
<name>G2G7C0_9ACTN</name>
<reference evidence="2 3" key="1">
    <citation type="submission" date="2011-08" db="EMBL/GenBank/DDBJ databases">
        <authorList>
            <person name="Lin Y."/>
            <person name="Hao X."/>
            <person name="Johnstone L."/>
            <person name="Miller S.J."/>
            <person name="Wei G."/>
            <person name="Rensing C."/>
        </authorList>
    </citation>
    <scope>NUCLEOTIDE SEQUENCE [LARGE SCALE GENOMIC DNA]</scope>
    <source>
        <strain evidence="2 3">K42</strain>
    </source>
</reference>
<keyword evidence="1" id="KW-0175">Coiled coil</keyword>